<evidence type="ECO:0000256" key="1">
    <source>
        <dbReference type="ARBA" id="ARBA00022679"/>
    </source>
</evidence>
<name>A0A7Z0AWF7_9PSED</name>
<keyword evidence="2" id="KW-0012">Acyltransferase</keyword>
<dbReference type="GO" id="GO:0016747">
    <property type="term" value="F:acyltransferase activity, transferring groups other than amino-acyl groups"/>
    <property type="evidence" value="ECO:0007669"/>
    <property type="project" value="InterPro"/>
</dbReference>
<evidence type="ECO:0000313" key="4">
    <source>
        <dbReference type="EMBL" id="NYH12426.1"/>
    </source>
</evidence>
<dbReference type="PANTHER" id="PTHR43877:SF2">
    <property type="entry name" value="AMINOALKYLPHOSPHONATE N-ACETYLTRANSFERASE-RELATED"/>
    <property type="match status" value="1"/>
</dbReference>
<dbReference type="PROSITE" id="PS51186">
    <property type="entry name" value="GNAT"/>
    <property type="match status" value="1"/>
</dbReference>
<keyword evidence="4" id="KW-0689">Ribosomal protein</keyword>
<dbReference type="InterPro" id="IPR016181">
    <property type="entry name" value="Acyl_CoA_acyltransferase"/>
</dbReference>
<dbReference type="RefSeq" id="WP_179695404.1">
    <property type="nucleotide sequence ID" value="NZ_JACCAT010000001.1"/>
</dbReference>
<keyword evidence="4" id="KW-0687">Ribonucleoprotein</keyword>
<evidence type="ECO:0000259" key="3">
    <source>
        <dbReference type="PROSITE" id="PS51186"/>
    </source>
</evidence>
<evidence type="ECO:0000313" key="5">
    <source>
        <dbReference type="Proteomes" id="UP000553035"/>
    </source>
</evidence>
<dbReference type="Pfam" id="PF00583">
    <property type="entry name" value="Acetyltransf_1"/>
    <property type="match status" value="1"/>
</dbReference>
<feature type="domain" description="N-acetyltransferase" evidence="3">
    <location>
        <begin position="2"/>
        <end position="148"/>
    </location>
</feature>
<dbReference type="Proteomes" id="UP000553035">
    <property type="component" value="Unassembled WGS sequence"/>
</dbReference>
<dbReference type="SUPFAM" id="SSF55729">
    <property type="entry name" value="Acyl-CoA N-acyltransferases (Nat)"/>
    <property type="match status" value="1"/>
</dbReference>
<dbReference type="Gene3D" id="3.40.630.30">
    <property type="match status" value="1"/>
</dbReference>
<sequence length="148" mass="16820">MQTIRRAELQDAEYITALVTEAYTPYIARIGQKPAPMLEDYRQVLQDNETFVLTDSEEVVGVLVMSPEDTELLLVNVAVSARHKGKGLGKVLMTFCEEHARGKGLAAVRLYTHERMTENIEIYKKLGYLETHRATEDGFARVFMRKAL</sequence>
<dbReference type="AlphaFoldDB" id="A0A7Z0AWF7"/>
<dbReference type="GO" id="GO:0005840">
    <property type="term" value="C:ribosome"/>
    <property type="evidence" value="ECO:0007669"/>
    <property type="project" value="UniProtKB-KW"/>
</dbReference>
<organism evidence="4 5">
    <name type="scientific">Pseudomonas moraviensis</name>
    <dbReference type="NCBI Taxonomy" id="321662"/>
    <lineage>
        <taxon>Bacteria</taxon>
        <taxon>Pseudomonadati</taxon>
        <taxon>Pseudomonadota</taxon>
        <taxon>Gammaproteobacteria</taxon>
        <taxon>Pseudomonadales</taxon>
        <taxon>Pseudomonadaceae</taxon>
        <taxon>Pseudomonas</taxon>
    </lineage>
</organism>
<comment type="caution">
    <text evidence="4">The sequence shown here is derived from an EMBL/GenBank/DDBJ whole genome shotgun (WGS) entry which is preliminary data.</text>
</comment>
<dbReference type="InterPro" id="IPR000182">
    <property type="entry name" value="GNAT_dom"/>
</dbReference>
<dbReference type="InterPro" id="IPR050832">
    <property type="entry name" value="Bact_Acetyltransf"/>
</dbReference>
<evidence type="ECO:0000256" key="2">
    <source>
        <dbReference type="ARBA" id="ARBA00023315"/>
    </source>
</evidence>
<proteinExistence type="predicted"/>
<gene>
    <name evidence="4" type="ORF">GGI52_005469</name>
</gene>
<dbReference type="EMBL" id="JACCAT010000001">
    <property type="protein sequence ID" value="NYH12426.1"/>
    <property type="molecule type" value="Genomic_DNA"/>
</dbReference>
<accession>A0A7Z0AWF7</accession>
<dbReference type="PANTHER" id="PTHR43877">
    <property type="entry name" value="AMINOALKYLPHOSPHONATE N-ACETYLTRANSFERASE-RELATED-RELATED"/>
    <property type="match status" value="1"/>
</dbReference>
<protein>
    <submittedName>
        <fullName evidence="4">Ribosomal protein S18 acetylase RimI-like enzyme</fullName>
    </submittedName>
</protein>
<keyword evidence="1" id="KW-0808">Transferase</keyword>
<reference evidence="4 5" key="1">
    <citation type="submission" date="2020-07" db="EMBL/GenBank/DDBJ databases">
        <title>Exploring microbial biodiversity for novel pathways involved in the catabolism of aromatic compounds derived from lignin.</title>
        <authorList>
            <person name="Elkins J."/>
        </authorList>
    </citation>
    <scope>NUCLEOTIDE SEQUENCE [LARGE SCALE GENOMIC DNA]</scope>
    <source>
        <strain evidence="4 5">VanB</strain>
    </source>
</reference>
<dbReference type="CDD" id="cd04301">
    <property type="entry name" value="NAT_SF"/>
    <property type="match status" value="1"/>
</dbReference>